<dbReference type="SUPFAM" id="SSF52343">
    <property type="entry name" value="Ferredoxin reductase-like, C-terminal NADP-linked domain"/>
    <property type="match status" value="1"/>
</dbReference>
<dbReference type="Proteomes" id="UP001519887">
    <property type="component" value="Unassembled WGS sequence"/>
</dbReference>
<keyword evidence="4" id="KW-0028">Amino-acid biosynthesis</keyword>
<evidence type="ECO:0000256" key="2">
    <source>
        <dbReference type="ARBA" id="ARBA00022630"/>
    </source>
</evidence>
<evidence type="ECO:0000259" key="5">
    <source>
        <dbReference type="Pfam" id="PF00175"/>
    </source>
</evidence>
<keyword evidence="7" id="KW-1185">Reference proteome</keyword>
<comment type="cofactor">
    <cofactor evidence="1">
        <name>FMN</name>
        <dbReference type="ChEBI" id="CHEBI:58210"/>
    </cofactor>
</comment>
<name>A0ABS7CHM6_9BACL</name>
<evidence type="ECO:0000256" key="3">
    <source>
        <dbReference type="ARBA" id="ARBA00022643"/>
    </source>
</evidence>
<gene>
    <name evidence="6" type="ORF">K0U00_40850</name>
</gene>
<dbReference type="InterPro" id="IPR039261">
    <property type="entry name" value="FNR_nucleotide-bd"/>
</dbReference>
<dbReference type="InterPro" id="IPR017938">
    <property type="entry name" value="Riboflavin_synthase-like_b-brl"/>
</dbReference>
<keyword evidence="2" id="KW-0285">Flavoprotein</keyword>
<reference evidence="6 7" key="1">
    <citation type="submission" date="2021-07" db="EMBL/GenBank/DDBJ databases">
        <title>Paenibacillus radiodurans sp. nov., isolated from the southeastern edge of Tengger Desert.</title>
        <authorList>
            <person name="Zhang G."/>
        </authorList>
    </citation>
    <scope>NUCLEOTIDE SEQUENCE [LARGE SCALE GENOMIC DNA]</scope>
    <source>
        <strain evidence="6 7">CCM 7311</strain>
    </source>
</reference>
<dbReference type="EMBL" id="JAHZIK010002223">
    <property type="protein sequence ID" value="MBW7460432.1"/>
    <property type="molecule type" value="Genomic_DNA"/>
</dbReference>
<comment type="caution">
    <text evidence="6">The sequence shown here is derived from an EMBL/GenBank/DDBJ whole genome shotgun (WGS) entry which is preliminary data.</text>
</comment>
<dbReference type="PRINTS" id="PR00371">
    <property type="entry name" value="FPNCR"/>
</dbReference>
<feature type="domain" description="Oxidoreductase FAD/NAD(P)-binding" evidence="5">
    <location>
        <begin position="49"/>
        <end position="155"/>
    </location>
</feature>
<keyword evidence="4" id="KW-0198">Cysteine biosynthesis</keyword>
<keyword evidence="3" id="KW-0288">FMN</keyword>
<proteinExistence type="predicted"/>
<dbReference type="InterPro" id="IPR001433">
    <property type="entry name" value="OxRdtase_FAD/NAD-bd"/>
</dbReference>
<feature type="non-terminal residue" evidence="6">
    <location>
        <position position="1"/>
    </location>
</feature>
<sequence>RYEAQGRDRYGVCSVQLAERVQPGDTLPVYSQHNSNFKLPENPAAPIIMIGPGTGVAPFRAFLGEREETGAEGESWLFYGDQHFSTDFLYQIEWQRWLKDGVLTRLDVAFSRDTDKKVYVQHRMLEKSREFYEWLQKGACVYVCGDEKKMAHDVHAALATILEQEGGMSPEEASDYLIQLQQQKRYQRDVY</sequence>
<dbReference type="Gene3D" id="2.40.30.10">
    <property type="entry name" value="Translation factors"/>
    <property type="match status" value="1"/>
</dbReference>
<organism evidence="6 7">
    <name type="scientific">Paenibacillus sepulcri</name>
    <dbReference type="NCBI Taxonomy" id="359917"/>
    <lineage>
        <taxon>Bacteria</taxon>
        <taxon>Bacillati</taxon>
        <taxon>Bacillota</taxon>
        <taxon>Bacilli</taxon>
        <taxon>Bacillales</taxon>
        <taxon>Paenibacillaceae</taxon>
        <taxon>Paenibacillus</taxon>
    </lineage>
</organism>
<dbReference type="Gene3D" id="3.40.50.80">
    <property type="entry name" value="Nucleotide-binding domain of ferredoxin-NADP reductase (FNR) module"/>
    <property type="match status" value="1"/>
</dbReference>
<evidence type="ECO:0000313" key="7">
    <source>
        <dbReference type="Proteomes" id="UP001519887"/>
    </source>
</evidence>
<dbReference type="InterPro" id="IPR001709">
    <property type="entry name" value="Flavoprot_Pyr_Nucl_cyt_Rdtase"/>
</dbReference>
<evidence type="ECO:0000256" key="4">
    <source>
        <dbReference type="ARBA" id="ARBA00023192"/>
    </source>
</evidence>
<dbReference type="Pfam" id="PF00175">
    <property type="entry name" value="NAD_binding_1"/>
    <property type="match status" value="1"/>
</dbReference>
<accession>A0ABS7CHM6</accession>
<evidence type="ECO:0000313" key="6">
    <source>
        <dbReference type="EMBL" id="MBW7460432.1"/>
    </source>
</evidence>
<protein>
    <submittedName>
        <fullName evidence="6">Sulfite reductase [NADPH] flavoprotein alpha-component</fullName>
    </submittedName>
</protein>
<dbReference type="SUPFAM" id="SSF63380">
    <property type="entry name" value="Riboflavin synthase domain-like"/>
    <property type="match status" value="1"/>
</dbReference>
<dbReference type="PANTHER" id="PTHR19384:SF128">
    <property type="entry name" value="NADPH OXIDOREDUCTASE A"/>
    <property type="match status" value="1"/>
</dbReference>
<evidence type="ECO:0000256" key="1">
    <source>
        <dbReference type="ARBA" id="ARBA00001917"/>
    </source>
</evidence>
<dbReference type="PANTHER" id="PTHR19384">
    <property type="entry name" value="NITRIC OXIDE SYNTHASE-RELATED"/>
    <property type="match status" value="1"/>
</dbReference>